<evidence type="ECO:0000256" key="2">
    <source>
        <dbReference type="ARBA" id="ARBA00023125"/>
    </source>
</evidence>
<name>A0ABP8W7N0_9MICO</name>
<evidence type="ECO:0000259" key="4">
    <source>
        <dbReference type="SMART" id="SM00418"/>
    </source>
</evidence>
<dbReference type="CDD" id="cd00090">
    <property type="entry name" value="HTH_ARSR"/>
    <property type="match status" value="1"/>
</dbReference>
<evidence type="ECO:0000313" key="5">
    <source>
        <dbReference type="EMBL" id="GAA4682530.1"/>
    </source>
</evidence>
<dbReference type="SUPFAM" id="SSF46785">
    <property type="entry name" value="Winged helix' DNA-binding domain"/>
    <property type="match status" value="1"/>
</dbReference>
<dbReference type="EMBL" id="BAABLM010000007">
    <property type="protein sequence ID" value="GAA4682530.1"/>
    <property type="molecule type" value="Genomic_DNA"/>
</dbReference>
<reference evidence="6" key="1">
    <citation type="journal article" date="2019" name="Int. J. Syst. Evol. Microbiol.">
        <title>The Global Catalogue of Microorganisms (GCM) 10K type strain sequencing project: providing services to taxonomists for standard genome sequencing and annotation.</title>
        <authorList>
            <consortium name="The Broad Institute Genomics Platform"/>
            <consortium name="The Broad Institute Genome Sequencing Center for Infectious Disease"/>
            <person name="Wu L."/>
            <person name="Ma J."/>
        </authorList>
    </citation>
    <scope>NUCLEOTIDE SEQUENCE [LARGE SCALE GENOMIC DNA]</scope>
    <source>
        <strain evidence="6">JCM 18956</strain>
    </source>
</reference>
<comment type="caution">
    <text evidence="5">The sequence shown here is derived from an EMBL/GenBank/DDBJ whole genome shotgun (WGS) entry which is preliminary data.</text>
</comment>
<protein>
    <recommendedName>
        <fullName evidence="4">HTH arsR-type domain-containing protein</fullName>
    </recommendedName>
</protein>
<keyword evidence="3" id="KW-0804">Transcription</keyword>
<dbReference type="Proteomes" id="UP001501295">
    <property type="component" value="Unassembled WGS sequence"/>
</dbReference>
<dbReference type="InterPro" id="IPR001845">
    <property type="entry name" value="HTH_ArsR_DNA-bd_dom"/>
</dbReference>
<dbReference type="InterPro" id="IPR036388">
    <property type="entry name" value="WH-like_DNA-bd_sf"/>
</dbReference>
<dbReference type="SMART" id="SM00418">
    <property type="entry name" value="HTH_ARSR"/>
    <property type="match status" value="1"/>
</dbReference>
<dbReference type="Gene3D" id="1.10.10.10">
    <property type="entry name" value="Winged helix-like DNA-binding domain superfamily/Winged helix DNA-binding domain"/>
    <property type="match status" value="1"/>
</dbReference>
<dbReference type="Pfam" id="PF12840">
    <property type="entry name" value="HTH_20"/>
    <property type="match status" value="1"/>
</dbReference>
<dbReference type="InterPro" id="IPR036390">
    <property type="entry name" value="WH_DNA-bd_sf"/>
</dbReference>
<dbReference type="PANTHER" id="PTHR33154">
    <property type="entry name" value="TRANSCRIPTIONAL REGULATOR, ARSR FAMILY"/>
    <property type="match status" value="1"/>
</dbReference>
<evidence type="ECO:0000256" key="1">
    <source>
        <dbReference type="ARBA" id="ARBA00023015"/>
    </source>
</evidence>
<dbReference type="InterPro" id="IPR051081">
    <property type="entry name" value="HTH_MetalResp_TranReg"/>
</dbReference>
<keyword evidence="1" id="KW-0805">Transcription regulation</keyword>
<keyword evidence="2" id="KW-0238">DNA-binding</keyword>
<feature type="domain" description="HTH arsR-type" evidence="4">
    <location>
        <begin position="22"/>
        <end position="104"/>
    </location>
</feature>
<organism evidence="5 6">
    <name type="scientific">Frondihabitans cladoniiphilus</name>
    <dbReference type="NCBI Taxonomy" id="715785"/>
    <lineage>
        <taxon>Bacteria</taxon>
        <taxon>Bacillati</taxon>
        <taxon>Actinomycetota</taxon>
        <taxon>Actinomycetes</taxon>
        <taxon>Micrococcales</taxon>
        <taxon>Microbacteriaceae</taxon>
        <taxon>Frondihabitans</taxon>
    </lineage>
</organism>
<dbReference type="InterPro" id="IPR011991">
    <property type="entry name" value="ArsR-like_HTH"/>
</dbReference>
<evidence type="ECO:0000313" key="6">
    <source>
        <dbReference type="Proteomes" id="UP001501295"/>
    </source>
</evidence>
<sequence>MVLLFCSYIGAMPGQNAATELAGLRVIAHPLRLRLLSLLTGETLSAAEAARRLGESQANVSYHLRRLAHAGLVDLVETTAVRGGIAKRYRHDPDSGAVLATGDREGHHALTGAMAAELVSRSARFVPDTPIVFTDAEVTVPQDVWSRVADLVRQAGQLLSDNALPSQDQEGVRVAATLMLFQVGAAEPVAS</sequence>
<dbReference type="PANTHER" id="PTHR33154:SF33">
    <property type="entry name" value="TRANSCRIPTIONAL REPRESSOR SDPR"/>
    <property type="match status" value="1"/>
</dbReference>
<accession>A0ABP8W7N0</accession>
<keyword evidence="6" id="KW-1185">Reference proteome</keyword>
<evidence type="ECO:0000256" key="3">
    <source>
        <dbReference type="ARBA" id="ARBA00023163"/>
    </source>
</evidence>
<gene>
    <name evidence="5" type="ORF">GCM10025780_30080</name>
</gene>
<proteinExistence type="predicted"/>
<dbReference type="PRINTS" id="PR00778">
    <property type="entry name" value="HTHARSR"/>
</dbReference>